<name>A0AAJ0CN39_9HYPO</name>
<feature type="compositionally biased region" description="Basic and acidic residues" evidence="2">
    <location>
        <begin position="23"/>
        <end position="32"/>
    </location>
</feature>
<feature type="compositionally biased region" description="Polar residues" evidence="2">
    <location>
        <begin position="151"/>
        <end position="164"/>
    </location>
</feature>
<organism evidence="3 4">
    <name type="scientific">Conoideocrella luteorostrata</name>
    <dbReference type="NCBI Taxonomy" id="1105319"/>
    <lineage>
        <taxon>Eukaryota</taxon>
        <taxon>Fungi</taxon>
        <taxon>Dikarya</taxon>
        <taxon>Ascomycota</taxon>
        <taxon>Pezizomycotina</taxon>
        <taxon>Sordariomycetes</taxon>
        <taxon>Hypocreomycetidae</taxon>
        <taxon>Hypocreales</taxon>
        <taxon>Clavicipitaceae</taxon>
        <taxon>Conoideocrella</taxon>
    </lineage>
</organism>
<evidence type="ECO:0000256" key="1">
    <source>
        <dbReference type="ARBA" id="ARBA00023242"/>
    </source>
</evidence>
<comment type="caution">
    <text evidence="3">The sequence shown here is derived from an EMBL/GenBank/DDBJ whole genome shotgun (WGS) entry which is preliminary data.</text>
</comment>
<feature type="region of interest" description="Disordered" evidence="2">
    <location>
        <begin position="1"/>
        <end position="183"/>
    </location>
</feature>
<dbReference type="Pfam" id="PF11951">
    <property type="entry name" value="Fungal_trans_2"/>
    <property type="match status" value="1"/>
</dbReference>
<feature type="compositionally biased region" description="Polar residues" evidence="2">
    <location>
        <begin position="172"/>
        <end position="183"/>
    </location>
</feature>
<evidence type="ECO:0000313" key="3">
    <source>
        <dbReference type="EMBL" id="KAK2596680.1"/>
    </source>
</evidence>
<sequence length="819" mass="92039">MGDPLDFEDKHPAKRVKISTLPEPRHQYREPKGQSSHQARHRQPRRRDPPRTLWKQEQQSPAKSSRHQVRRRQRDHTASVSSPGIMRKPSDKPISSNSWQNNATTSDTSMAGPSSFPPGTLPSDVLAPRHSIKTDTLVAAPPPVPVAPGSTDRSLSMWSDQSIASHEELPASSPSDSRYPYQPSQINSTIALPIPPATWPAGSASPSISVKSEHTTPNTTNGANNFITTPFNDCLGSFGLHHSLQYSRPADGQVNGYVKFAWMKFECTKSFSVVGTPSFPHSPRIVELDGDSDSAKPEPAAERLPVAFIEPQALPVDSSNGMVNCPIGNSKFVSQSAPTGYSPCTPTKSTPSPDFSNDSWQVASMGAPKLVPSQYGYEIKMDYTDRRFWMFYIRNWCPGRSILQDTNLWLKDFAQMHKSVGVLSAIQSLAGAYIYDYQPLKAIQDRVNQRFHVAEHRLATLLNDPFTRQDEAQANELITIAVILSMQDIVLIERRKKKPDRPRWIKGFSCGEKFLEATDHGSRFWKTSNVQTSSLRISQSVIVGRAIILAQPMSSLPDPDTFDAHKEASRFGWLLYGTESDMFQIHGGCGFSRKLLHVLSQITYCAARLQQHKESPVVPMTADFLHRKLLSMRQWSPETKDWESAKALPPLIDWVRIQSQGYIIRENSIMTDVTAEAWRIAAILYLLCRVLRLPRHHKEVISHVDDLARCIMIMPTSGSQFTAQAPLFPVFLLGILATDPGHQAVSRNWFDQVVQTPVRSSVPPLYTTLKNIWSWIDNEIPQPLQPNLATEQPIYLRPQWWEMLVMKVEEKGEEFLCLT</sequence>
<feature type="compositionally biased region" description="Polar residues" evidence="2">
    <location>
        <begin position="93"/>
        <end position="112"/>
    </location>
</feature>
<accession>A0AAJ0CN39</accession>
<dbReference type="EMBL" id="JASWJB010000113">
    <property type="protein sequence ID" value="KAK2596680.1"/>
    <property type="molecule type" value="Genomic_DNA"/>
</dbReference>
<dbReference type="InterPro" id="IPR021858">
    <property type="entry name" value="Fun_TF"/>
</dbReference>
<protein>
    <submittedName>
        <fullName evidence="3">Uncharacterized protein</fullName>
    </submittedName>
</protein>
<dbReference type="AlphaFoldDB" id="A0AAJ0CN39"/>
<reference evidence="3" key="1">
    <citation type="submission" date="2023-06" db="EMBL/GenBank/DDBJ databases">
        <title>Conoideocrella luteorostrata (Hypocreales: Clavicipitaceae), a potential biocontrol fungus for elongate hemlock scale in United States Christmas tree production areas.</title>
        <authorList>
            <person name="Barrett H."/>
            <person name="Lovett B."/>
            <person name="Macias A.M."/>
            <person name="Stajich J.E."/>
            <person name="Kasson M.T."/>
        </authorList>
    </citation>
    <scope>NUCLEOTIDE SEQUENCE</scope>
    <source>
        <strain evidence="3">ARSEF 14590</strain>
    </source>
</reference>
<keyword evidence="4" id="KW-1185">Reference proteome</keyword>
<evidence type="ECO:0000313" key="4">
    <source>
        <dbReference type="Proteomes" id="UP001251528"/>
    </source>
</evidence>
<gene>
    <name evidence="3" type="ORF">QQS21_006255</name>
</gene>
<proteinExistence type="predicted"/>
<keyword evidence="1" id="KW-0539">Nucleus</keyword>
<feature type="compositionally biased region" description="Basic residues" evidence="2">
    <location>
        <begin position="64"/>
        <end position="74"/>
    </location>
</feature>
<evidence type="ECO:0000256" key="2">
    <source>
        <dbReference type="SAM" id="MobiDB-lite"/>
    </source>
</evidence>
<dbReference type="Proteomes" id="UP001251528">
    <property type="component" value="Unassembled WGS sequence"/>
</dbReference>